<protein>
    <submittedName>
        <fullName evidence="2">Uncharacterized protein</fullName>
    </submittedName>
</protein>
<organism evidence="2 3">
    <name type="scientific">Olea europaea subsp. europaea</name>
    <dbReference type="NCBI Taxonomy" id="158383"/>
    <lineage>
        <taxon>Eukaryota</taxon>
        <taxon>Viridiplantae</taxon>
        <taxon>Streptophyta</taxon>
        <taxon>Embryophyta</taxon>
        <taxon>Tracheophyta</taxon>
        <taxon>Spermatophyta</taxon>
        <taxon>Magnoliopsida</taxon>
        <taxon>eudicotyledons</taxon>
        <taxon>Gunneridae</taxon>
        <taxon>Pentapetalae</taxon>
        <taxon>asterids</taxon>
        <taxon>lamiids</taxon>
        <taxon>Lamiales</taxon>
        <taxon>Oleaceae</taxon>
        <taxon>Oleeae</taxon>
        <taxon>Olea</taxon>
    </lineage>
</organism>
<proteinExistence type="predicted"/>
<reference evidence="2 3" key="1">
    <citation type="submission" date="2019-12" db="EMBL/GenBank/DDBJ databases">
        <authorList>
            <person name="Alioto T."/>
            <person name="Alioto T."/>
            <person name="Gomez Garrido J."/>
        </authorList>
    </citation>
    <scope>NUCLEOTIDE SEQUENCE [LARGE SCALE GENOMIC DNA]</scope>
</reference>
<evidence type="ECO:0000313" key="2">
    <source>
        <dbReference type="EMBL" id="CAA3016522.1"/>
    </source>
</evidence>
<dbReference type="Proteomes" id="UP000594638">
    <property type="component" value="Unassembled WGS sequence"/>
</dbReference>
<gene>
    <name evidence="2" type="ORF">OLEA9_A007620</name>
</gene>
<dbReference type="Gramene" id="OE9A007620T1">
    <property type="protein sequence ID" value="OE9A007620C1"/>
    <property type="gene ID" value="OE9A007620"/>
</dbReference>
<evidence type="ECO:0000256" key="1">
    <source>
        <dbReference type="SAM" id="MobiDB-lite"/>
    </source>
</evidence>
<accession>A0A8S0UGG8</accession>
<dbReference type="EMBL" id="CACTIH010007624">
    <property type="protein sequence ID" value="CAA3016522.1"/>
    <property type="molecule type" value="Genomic_DNA"/>
</dbReference>
<evidence type="ECO:0000313" key="3">
    <source>
        <dbReference type="Proteomes" id="UP000594638"/>
    </source>
</evidence>
<comment type="caution">
    <text evidence="2">The sequence shown here is derived from an EMBL/GenBank/DDBJ whole genome shotgun (WGS) entry which is preliminary data.</text>
</comment>
<sequence>MKTFENKYWTEKKKEKNSSLNAYGTKRKSNFVRTVAKVTEWVSLFLQSVPDLKYKKAWEDVADVQEGHDFFYSKARRPLKDTQD</sequence>
<dbReference type="OrthoDB" id="1738601at2759"/>
<feature type="region of interest" description="Disordered" evidence="1">
    <location>
        <begin position="1"/>
        <end position="20"/>
    </location>
</feature>
<name>A0A8S0UGG8_OLEEU</name>
<dbReference type="AlphaFoldDB" id="A0A8S0UGG8"/>
<feature type="compositionally biased region" description="Basic and acidic residues" evidence="1">
    <location>
        <begin position="1"/>
        <end position="17"/>
    </location>
</feature>
<keyword evidence="3" id="KW-1185">Reference proteome</keyword>